<comment type="caution">
    <text evidence="3">The sequence shown here is derived from an EMBL/GenBank/DDBJ whole genome shotgun (WGS) entry which is preliminary data.</text>
</comment>
<name>A0ABV4D3K5_9BACT</name>
<accession>A0ABV4D3K5</accession>
<evidence type="ECO:0000256" key="1">
    <source>
        <dbReference type="SAM" id="MobiDB-lite"/>
    </source>
</evidence>
<gene>
    <name evidence="3" type="ORF">AAK873_13135</name>
</gene>
<dbReference type="RefSeq" id="WP_121700388.1">
    <property type="nucleotide sequence ID" value="NZ_JBCLPP010000055.1"/>
</dbReference>
<evidence type="ECO:0000313" key="3">
    <source>
        <dbReference type="EMBL" id="MEY8246547.1"/>
    </source>
</evidence>
<dbReference type="Pfam" id="PF19808">
    <property type="entry name" value="DUF6291"/>
    <property type="match status" value="1"/>
</dbReference>
<proteinExistence type="predicted"/>
<feature type="domain" description="DUF6291" evidence="2">
    <location>
        <begin position="4"/>
        <end position="79"/>
    </location>
</feature>
<evidence type="ECO:0000259" key="2">
    <source>
        <dbReference type="Pfam" id="PF19808"/>
    </source>
</evidence>
<organism evidence="3 4">
    <name type="scientific">Heminiphilus faecis</name>
    <dbReference type="NCBI Taxonomy" id="2601703"/>
    <lineage>
        <taxon>Bacteria</taxon>
        <taxon>Pseudomonadati</taxon>
        <taxon>Bacteroidota</taxon>
        <taxon>Bacteroidia</taxon>
        <taxon>Bacteroidales</taxon>
        <taxon>Muribaculaceae</taxon>
        <taxon>Heminiphilus</taxon>
    </lineage>
</organism>
<feature type="region of interest" description="Disordered" evidence="1">
    <location>
        <begin position="65"/>
        <end position="97"/>
    </location>
</feature>
<dbReference type="Proteomes" id="UP001565200">
    <property type="component" value="Unassembled WGS sequence"/>
</dbReference>
<sequence length="200" mass="22811">MKKTFKFDSEWSLAISLLPEERQQLLTEAIKEYQANDTIPDRLDPVSMMGFLMVKAVIDRRKRANMRARERRSRRRAKAVPQSSKMSTIKPEGAPSGIDIKAENALPTVSQHAPLAVTRFFQEGTPSTPLHDTVRCIMQDNVFVLRLCNVSGLTRNQAAEAVFKLVNRRIKRRRPVNDLNRLKTICLDTIPKPTSVRLTQ</sequence>
<protein>
    <submittedName>
        <fullName evidence="3">DUF6291 domain-containing protein</fullName>
    </submittedName>
</protein>
<dbReference type="EMBL" id="JBCLPP010000055">
    <property type="protein sequence ID" value="MEY8246547.1"/>
    <property type="molecule type" value="Genomic_DNA"/>
</dbReference>
<reference evidence="3 4" key="1">
    <citation type="submission" date="2024-03" db="EMBL/GenBank/DDBJ databases">
        <title>Mouse gut bacterial collection (mGBC) of GemPharmatech.</title>
        <authorList>
            <person name="He Y."/>
            <person name="Dong L."/>
            <person name="Wu D."/>
            <person name="Gao X."/>
            <person name="Lin Z."/>
        </authorList>
    </citation>
    <scope>NUCLEOTIDE SEQUENCE [LARGE SCALE GENOMIC DNA]</scope>
    <source>
        <strain evidence="3 4">54-13</strain>
    </source>
</reference>
<keyword evidence="4" id="KW-1185">Reference proteome</keyword>
<dbReference type="InterPro" id="IPR046258">
    <property type="entry name" value="DUF6291"/>
</dbReference>
<feature type="compositionally biased region" description="Basic residues" evidence="1">
    <location>
        <begin position="65"/>
        <end position="78"/>
    </location>
</feature>
<evidence type="ECO:0000313" key="4">
    <source>
        <dbReference type="Proteomes" id="UP001565200"/>
    </source>
</evidence>